<dbReference type="RefSeq" id="WP_346082733.1">
    <property type="nucleotide sequence ID" value="NZ_BAABDG010000010.1"/>
</dbReference>
<dbReference type="InterPro" id="IPR030935">
    <property type="entry name" value="PBSX_Proteobac"/>
</dbReference>
<reference evidence="3" key="1">
    <citation type="journal article" date="2019" name="Int. J. Syst. Evol. Microbiol.">
        <title>The Global Catalogue of Microorganisms (GCM) 10K type strain sequencing project: providing services to taxonomists for standard genome sequencing and annotation.</title>
        <authorList>
            <consortium name="The Broad Institute Genomics Platform"/>
            <consortium name="The Broad Institute Genome Sequencing Center for Infectious Disease"/>
            <person name="Wu L."/>
            <person name="Ma J."/>
        </authorList>
    </citation>
    <scope>NUCLEOTIDE SEQUENCE [LARGE SCALE GENOMIC DNA]</scope>
    <source>
        <strain evidence="3">JCM 17201</strain>
    </source>
</reference>
<comment type="caution">
    <text evidence="2">The sequence shown here is derived from an EMBL/GenBank/DDBJ whole genome shotgun (WGS) entry which is preliminary data.</text>
</comment>
<dbReference type="PIRSF" id="PIRSF018494">
    <property type="entry name" value="PBSX_VPQ"/>
    <property type="match status" value="1"/>
</dbReference>
<gene>
    <name evidence="2" type="ORF">GCM10022405_41100</name>
</gene>
<evidence type="ECO:0000313" key="3">
    <source>
        <dbReference type="Proteomes" id="UP001499994"/>
    </source>
</evidence>
<dbReference type="EMBL" id="BAABDG010000010">
    <property type="protein sequence ID" value="GAA3911712.1"/>
    <property type="molecule type" value="Genomic_DNA"/>
</dbReference>
<protein>
    <submittedName>
        <fullName evidence="2">Phage portal protein</fullName>
    </submittedName>
</protein>
<comment type="similarity">
    <text evidence="1">Belongs to the phage portal family. PBSX subfamily.</text>
</comment>
<evidence type="ECO:0000256" key="1">
    <source>
        <dbReference type="ARBA" id="ARBA00006799"/>
    </source>
</evidence>
<organism evidence="2 3">
    <name type="scientific">Gibbsiella dentisursi</name>
    <dbReference type="NCBI Taxonomy" id="796890"/>
    <lineage>
        <taxon>Bacteria</taxon>
        <taxon>Pseudomonadati</taxon>
        <taxon>Pseudomonadota</taxon>
        <taxon>Gammaproteobacteria</taxon>
        <taxon>Enterobacterales</taxon>
        <taxon>Yersiniaceae</taxon>
        <taxon>Gibbsiella</taxon>
    </lineage>
</organism>
<dbReference type="Pfam" id="PF04860">
    <property type="entry name" value="Phage_portal"/>
    <property type="match status" value="1"/>
</dbReference>
<name>A0ABP7M3J2_9GAMM</name>
<accession>A0ABP7M3J2</accession>
<keyword evidence="3" id="KW-1185">Reference proteome</keyword>
<evidence type="ECO:0000313" key="2">
    <source>
        <dbReference type="EMBL" id="GAA3911712.1"/>
    </source>
</evidence>
<dbReference type="InterPro" id="IPR006430">
    <property type="entry name" value="Phage_portal_PBSX"/>
</dbReference>
<dbReference type="Proteomes" id="UP001499994">
    <property type="component" value="Unassembled WGS sequence"/>
</dbReference>
<dbReference type="NCBIfam" id="TIGR01540">
    <property type="entry name" value="portal_PBSX"/>
    <property type="match status" value="1"/>
</dbReference>
<sequence>MSRSDYQNINVGGYNATHISYSGTTPWVNLGDAGRRHDPFAVAGGDAGAGGGAAFSFGEERPLFGWGDFLDCMECADNGNWYETPISFYEIARLFETATFHQSPLFFKRNVIISCWQPHPMLSRMDAMGVVLDYLVFGNAYLEVRRNRLGAPLSVHRLPAKYMRRGKDLTQYWFVPLDTPDVSYPPGSVLHLMNPEIHQEIYGLPEYLATVMSILLDSEGTKFRWRFYTNGSHAGKLIYVNDAITDDKQVADIKKALTEAKRGNAFKNLFINIPNGKKDGIQIMPFAELTAKDDFTSIKKASRTDMLAAHRVPPQLMGVVPENDGGFGDVEKAAKVFAINELAPVMENLKSFNDLLGVPLFRFSPYALAEVGSNG</sequence>
<proteinExistence type="inferred from homology"/>
<dbReference type="InterPro" id="IPR006944">
    <property type="entry name" value="Phage/GTA_portal"/>
</dbReference>